<evidence type="ECO:0008006" key="3">
    <source>
        <dbReference type="Google" id="ProtNLM"/>
    </source>
</evidence>
<comment type="caution">
    <text evidence="1">The sequence shown here is derived from an EMBL/GenBank/DDBJ whole genome shotgun (WGS) entry which is preliminary data.</text>
</comment>
<accession>A0AAW0WK61</accession>
<evidence type="ECO:0000313" key="1">
    <source>
        <dbReference type="EMBL" id="KAK8732527.1"/>
    </source>
</evidence>
<proteinExistence type="predicted"/>
<protein>
    <recommendedName>
        <fullName evidence="3">Secreted protein</fullName>
    </recommendedName>
</protein>
<dbReference type="EMBL" id="JARKIK010000056">
    <property type="protein sequence ID" value="KAK8732527.1"/>
    <property type="molecule type" value="Genomic_DNA"/>
</dbReference>
<dbReference type="AlphaFoldDB" id="A0AAW0WK61"/>
<gene>
    <name evidence="1" type="ORF">OTU49_006804</name>
</gene>
<reference evidence="1 2" key="1">
    <citation type="journal article" date="2024" name="BMC Genomics">
        <title>Genome assembly of redclaw crayfish (Cherax quadricarinatus) provides insights into its immune adaptation and hypoxia tolerance.</title>
        <authorList>
            <person name="Liu Z."/>
            <person name="Zheng J."/>
            <person name="Li H."/>
            <person name="Fang K."/>
            <person name="Wang S."/>
            <person name="He J."/>
            <person name="Zhou D."/>
            <person name="Weng S."/>
            <person name="Chi M."/>
            <person name="Gu Z."/>
            <person name="He J."/>
            <person name="Li F."/>
            <person name="Wang M."/>
        </authorList>
    </citation>
    <scope>NUCLEOTIDE SEQUENCE [LARGE SCALE GENOMIC DNA]</scope>
    <source>
        <strain evidence="1">ZL_2023a</strain>
    </source>
</reference>
<evidence type="ECO:0000313" key="2">
    <source>
        <dbReference type="Proteomes" id="UP001445076"/>
    </source>
</evidence>
<sequence length="108" mass="12344">MQRGSRVYVINLMAVKMCVCVCVCVCVGIRVQSAQRATPPLYGITTWPDMTGVKKCISPLPPITPYITAHIMTDLYSSFLPETFNLWYKSKEIVKSLCYARYTRKRNK</sequence>
<organism evidence="1 2">
    <name type="scientific">Cherax quadricarinatus</name>
    <name type="common">Australian red claw crayfish</name>
    <dbReference type="NCBI Taxonomy" id="27406"/>
    <lineage>
        <taxon>Eukaryota</taxon>
        <taxon>Metazoa</taxon>
        <taxon>Ecdysozoa</taxon>
        <taxon>Arthropoda</taxon>
        <taxon>Crustacea</taxon>
        <taxon>Multicrustacea</taxon>
        <taxon>Malacostraca</taxon>
        <taxon>Eumalacostraca</taxon>
        <taxon>Eucarida</taxon>
        <taxon>Decapoda</taxon>
        <taxon>Pleocyemata</taxon>
        <taxon>Astacidea</taxon>
        <taxon>Parastacoidea</taxon>
        <taxon>Parastacidae</taxon>
        <taxon>Cherax</taxon>
    </lineage>
</organism>
<keyword evidence="2" id="KW-1185">Reference proteome</keyword>
<dbReference type="Proteomes" id="UP001445076">
    <property type="component" value="Unassembled WGS sequence"/>
</dbReference>
<name>A0AAW0WK61_CHEQU</name>